<accession>A0A6B0T1I3</accession>
<organism evidence="2 3">
    <name type="scientific">Halobaculum saliterrae</name>
    <dbReference type="NCBI Taxonomy" id="2073113"/>
    <lineage>
        <taxon>Archaea</taxon>
        <taxon>Methanobacteriati</taxon>
        <taxon>Methanobacteriota</taxon>
        <taxon>Stenosarchaea group</taxon>
        <taxon>Halobacteria</taxon>
        <taxon>Halobacteriales</taxon>
        <taxon>Haloferacaceae</taxon>
        <taxon>Halobaculum</taxon>
    </lineage>
</organism>
<dbReference type="Proteomes" id="UP000437065">
    <property type="component" value="Unassembled WGS sequence"/>
</dbReference>
<dbReference type="RefSeq" id="WP_159668848.1">
    <property type="nucleotide sequence ID" value="NZ_WUUS01000009.1"/>
</dbReference>
<name>A0A6B0T1I3_9EURY</name>
<protein>
    <submittedName>
        <fullName evidence="2">Uncharacterized protein</fullName>
    </submittedName>
</protein>
<feature type="transmembrane region" description="Helical" evidence="1">
    <location>
        <begin position="37"/>
        <end position="57"/>
    </location>
</feature>
<proteinExistence type="predicted"/>
<comment type="caution">
    <text evidence="2">The sequence shown here is derived from an EMBL/GenBank/DDBJ whole genome shotgun (WGS) entry which is preliminary data.</text>
</comment>
<dbReference type="OrthoDB" id="342532at2157"/>
<evidence type="ECO:0000256" key="1">
    <source>
        <dbReference type="SAM" id="Phobius"/>
    </source>
</evidence>
<feature type="transmembrane region" description="Helical" evidence="1">
    <location>
        <begin position="155"/>
        <end position="177"/>
    </location>
</feature>
<keyword evidence="1" id="KW-1133">Transmembrane helix</keyword>
<gene>
    <name evidence="2" type="ORF">GRX01_14235</name>
</gene>
<sequence length="196" mass="21122">MAITHSLARNETTNAVVSWGLLAVVILVAGASLLTNATAWGVFALIVVALVALPPVLTGDWKVMIPWPLAAFVTVPVAMRALGFAPELAGFVAVSGLALVAVVEINAFTAVVMSRRVAVVLAALTTLAFQSWWIVGQYYSDRWFATDLIQSQAELQWDLVAVAAVALVMGGFFLWYFDRVDHVGAWERPVVPEEDP</sequence>
<evidence type="ECO:0000313" key="3">
    <source>
        <dbReference type="Proteomes" id="UP000437065"/>
    </source>
</evidence>
<keyword evidence="1" id="KW-0472">Membrane</keyword>
<feature type="transmembrane region" description="Helical" evidence="1">
    <location>
        <begin position="88"/>
        <end position="105"/>
    </location>
</feature>
<dbReference type="AlphaFoldDB" id="A0A6B0T1I3"/>
<reference evidence="2 3" key="1">
    <citation type="submission" date="2019-12" db="EMBL/GenBank/DDBJ databases">
        <title>Isolation and characterization of three novel carbon monoxide-oxidizing members of Halobacteria from salione crusts and soils.</title>
        <authorList>
            <person name="Myers M.R."/>
            <person name="King G.M."/>
        </authorList>
    </citation>
    <scope>NUCLEOTIDE SEQUENCE [LARGE SCALE GENOMIC DNA]</scope>
    <source>
        <strain evidence="2 3">WSA2</strain>
    </source>
</reference>
<dbReference type="EMBL" id="WUUS01000009">
    <property type="protein sequence ID" value="MXR42492.1"/>
    <property type="molecule type" value="Genomic_DNA"/>
</dbReference>
<evidence type="ECO:0000313" key="2">
    <source>
        <dbReference type="EMBL" id="MXR42492.1"/>
    </source>
</evidence>
<keyword evidence="3" id="KW-1185">Reference proteome</keyword>
<keyword evidence="1" id="KW-0812">Transmembrane</keyword>
<feature type="transmembrane region" description="Helical" evidence="1">
    <location>
        <begin position="12"/>
        <end position="31"/>
    </location>
</feature>
<feature type="transmembrane region" description="Helical" evidence="1">
    <location>
        <begin position="117"/>
        <end position="135"/>
    </location>
</feature>